<protein>
    <submittedName>
        <fullName evidence="2">Uncharacterized protein</fullName>
    </submittedName>
</protein>
<evidence type="ECO:0000313" key="2">
    <source>
        <dbReference type="EMBL" id="CAH3109582.1"/>
    </source>
</evidence>
<feature type="region of interest" description="Disordered" evidence="1">
    <location>
        <begin position="19"/>
        <end position="39"/>
    </location>
</feature>
<dbReference type="Proteomes" id="UP001159405">
    <property type="component" value="Unassembled WGS sequence"/>
</dbReference>
<reference evidence="2 3" key="1">
    <citation type="submission" date="2022-05" db="EMBL/GenBank/DDBJ databases">
        <authorList>
            <consortium name="Genoscope - CEA"/>
            <person name="William W."/>
        </authorList>
    </citation>
    <scope>NUCLEOTIDE SEQUENCE [LARGE SCALE GENOMIC DNA]</scope>
</reference>
<evidence type="ECO:0000256" key="1">
    <source>
        <dbReference type="SAM" id="MobiDB-lite"/>
    </source>
</evidence>
<dbReference type="PANTHER" id="PTHR46704:SF9">
    <property type="entry name" value="BHLH DOMAIN-CONTAINING PROTEIN"/>
    <property type="match status" value="1"/>
</dbReference>
<evidence type="ECO:0000313" key="3">
    <source>
        <dbReference type="Proteomes" id="UP001159405"/>
    </source>
</evidence>
<dbReference type="EMBL" id="CALNXK010000022">
    <property type="protein sequence ID" value="CAH3109582.1"/>
    <property type="molecule type" value="Genomic_DNA"/>
</dbReference>
<feature type="compositionally biased region" description="Basic and acidic residues" evidence="1">
    <location>
        <begin position="19"/>
        <end position="33"/>
    </location>
</feature>
<feature type="non-terminal residue" evidence="2">
    <location>
        <position position="379"/>
    </location>
</feature>
<keyword evidence="3" id="KW-1185">Reference proteome</keyword>
<proteinExistence type="predicted"/>
<sequence length="379" mass="43014">MFTLKRELNRIVAKTKQNEKASLVEESSRERRASIRSNPSTSRVYEKECIFCGKKDKYKKGIKEGLTQARELRVNDSVRKAAISKQDSRILAILSRDLVAAEGHYHRTCYRHYTNIKESDKGEEYAKGWILESGVKEVKLSTTKHIRRKLNDEFGDSLLTIQTESNRVLVYPDSLTREELVLSNYKLQKEVNILKAAHSNITSAKEVAYEIRQSVKNHCNNQDWPPDPSKRDKEHIDTPLLVNTFLQHLLMGDDSALTKRMMWLRNSIAQDLEFAITRGRYKPVKHILLAFAVKSLTGNVELIQLLNRLGHGIAYTQLEEIDTSLCLQKLAMAAENCIPLPGNIHPYTSITLAFDNIDRIEGTLSGGGTSHRANGIAVQ</sequence>
<accession>A0ABN8NHE5</accession>
<name>A0ABN8NHE5_9CNID</name>
<dbReference type="PANTHER" id="PTHR46704">
    <property type="entry name" value="CXC DOMAIN-CONTAINING PROTEIN-RELATED"/>
    <property type="match status" value="1"/>
</dbReference>
<organism evidence="2 3">
    <name type="scientific">Porites lobata</name>
    <dbReference type="NCBI Taxonomy" id="104759"/>
    <lineage>
        <taxon>Eukaryota</taxon>
        <taxon>Metazoa</taxon>
        <taxon>Cnidaria</taxon>
        <taxon>Anthozoa</taxon>
        <taxon>Hexacorallia</taxon>
        <taxon>Scleractinia</taxon>
        <taxon>Fungiina</taxon>
        <taxon>Poritidae</taxon>
        <taxon>Porites</taxon>
    </lineage>
</organism>
<comment type="caution">
    <text evidence="2">The sequence shown here is derived from an EMBL/GenBank/DDBJ whole genome shotgun (WGS) entry which is preliminary data.</text>
</comment>
<gene>
    <name evidence="2" type="ORF">PLOB_00018721</name>
</gene>